<dbReference type="Proteomes" id="UP000663868">
    <property type="component" value="Unassembled WGS sequence"/>
</dbReference>
<evidence type="ECO:0000256" key="1">
    <source>
        <dbReference type="SAM" id="Phobius"/>
    </source>
</evidence>
<keyword evidence="1" id="KW-0812">Transmembrane</keyword>
<protein>
    <recommendedName>
        <fullName evidence="5">YrhK domain-containing protein</fullName>
    </recommendedName>
</protein>
<feature type="transmembrane region" description="Helical" evidence="1">
    <location>
        <begin position="60"/>
        <end position="81"/>
    </location>
</feature>
<reference evidence="3" key="1">
    <citation type="submission" date="2021-02" db="EMBL/GenBank/DDBJ databases">
        <authorList>
            <person name="Nowell W R."/>
        </authorList>
    </citation>
    <scope>NUCLEOTIDE SEQUENCE</scope>
</reference>
<keyword evidence="1" id="KW-0472">Membrane</keyword>
<evidence type="ECO:0008006" key="5">
    <source>
        <dbReference type="Google" id="ProtNLM"/>
    </source>
</evidence>
<evidence type="ECO:0000313" key="4">
    <source>
        <dbReference type="Proteomes" id="UP000663868"/>
    </source>
</evidence>
<keyword evidence="1" id="KW-1133">Transmembrane helix</keyword>
<gene>
    <name evidence="2" type="ORF">IZO911_LOCUS31260</name>
    <name evidence="3" type="ORF">KXQ929_LOCUS41416</name>
</gene>
<proteinExistence type="predicted"/>
<dbReference type="Proteomes" id="UP000663860">
    <property type="component" value="Unassembled WGS sequence"/>
</dbReference>
<sequence>MVNEDSNEILITHNNNNNNNNLEQSQSLKWKIFHGIYSMLGGICLICGSCMYFADIIRYSSMALTAGGWFLTAGSFFLLLADFQQWWNDRIDCCSNKKSQNIYKLTNNNLLQHSIKQNRLKNRKNAINSFLAACGSACYVIGSILLIPDFEKYANVGNKFIMIGSAIIFISASWKIYRNGSINIKDPSDRHFHLINIVNDIPTLCADICIGLGGAFYFFGVFFSPPNYDTNDFDINISAALCVTGGSFFFLASLFLQFQYYCKHHQ</sequence>
<dbReference type="EMBL" id="CAJOBB010009283">
    <property type="protein sequence ID" value="CAF4225074.1"/>
    <property type="molecule type" value="Genomic_DNA"/>
</dbReference>
<dbReference type="AlphaFoldDB" id="A0A820CNA8"/>
<feature type="transmembrane region" description="Helical" evidence="1">
    <location>
        <begin position="160"/>
        <end position="177"/>
    </location>
</feature>
<evidence type="ECO:0000313" key="3">
    <source>
        <dbReference type="EMBL" id="CAF4225074.1"/>
    </source>
</evidence>
<accession>A0A820CNA8</accession>
<evidence type="ECO:0000313" key="2">
    <source>
        <dbReference type="EMBL" id="CAF1249442.1"/>
    </source>
</evidence>
<comment type="caution">
    <text evidence="3">The sequence shown here is derived from an EMBL/GenBank/DDBJ whole genome shotgun (WGS) entry which is preliminary data.</text>
</comment>
<dbReference type="EMBL" id="CAJNOE010000508">
    <property type="protein sequence ID" value="CAF1249442.1"/>
    <property type="molecule type" value="Genomic_DNA"/>
</dbReference>
<feature type="transmembrane region" description="Helical" evidence="1">
    <location>
        <begin position="197"/>
        <end position="223"/>
    </location>
</feature>
<organism evidence="3 4">
    <name type="scientific">Adineta steineri</name>
    <dbReference type="NCBI Taxonomy" id="433720"/>
    <lineage>
        <taxon>Eukaryota</taxon>
        <taxon>Metazoa</taxon>
        <taxon>Spiralia</taxon>
        <taxon>Gnathifera</taxon>
        <taxon>Rotifera</taxon>
        <taxon>Eurotatoria</taxon>
        <taxon>Bdelloidea</taxon>
        <taxon>Adinetida</taxon>
        <taxon>Adinetidae</taxon>
        <taxon>Adineta</taxon>
    </lineage>
</organism>
<feature type="transmembrane region" description="Helical" evidence="1">
    <location>
        <begin position="235"/>
        <end position="256"/>
    </location>
</feature>
<feature type="transmembrane region" description="Helical" evidence="1">
    <location>
        <begin position="126"/>
        <end position="148"/>
    </location>
</feature>
<name>A0A820CNA8_9BILA</name>
<feature type="transmembrane region" description="Helical" evidence="1">
    <location>
        <begin position="32"/>
        <end position="54"/>
    </location>
</feature>